<evidence type="ECO:0000256" key="1">
    <source>
        <dbReference type="SAM" id="MobiDB-lite"/>
    </source>
</evidence>
<organism evidence="3 4">
    <name type="scientific">Hyalella azteca</name>
    <name type="common">Amphipod</name>
    <dbReference type="NCBI Taxonomy" id="294128"/>
    <lineage>
        <taxon>Eukaryota</taxon>
        <taxon>Metazoa</taxon>
        <taxon>Ecdysozoa</taxon>
        <taxon>Arthropoda</taxon>
        <taxon>Crustacea</taxon>
        <taxon>Multicrustacea</taxon>
        <taxon>Malacostraca</taxon>
        <taxon>Eumalacostraca</taxon>
        <taxon>Peracarida</taxon>
        <taxon>Amphipoda</taxon>
        <taxon>Senticaudata</taxon>
        <taxon>Talitrida</taxon>
        <taxon>Talitroidea</taxon>
        <taxon>Hyalellidae</taxon>
        <taxon>Hyalella</taxon>
    </lineage>
</organism>
<name>A0A8B7P661_HYAAZ</name>
<evidence type="ECO:0000313" key="3">
    <source>
        <dbReference type="Proteomes" id="UP000694843"/>
    </source>
</evidence>
<dbReference type="AlphaFoldDB" id="A0A8B7P661"/>
<dbReference type="KEGG" id="hazt:108677682"/>
<feature type="transmembrane region" description="Helical" evidence="2">
    <location>
        <begin position="75"/>
        <end position="96"/>
    </location>
</feature>
<accession>A0A8B7P661</accession>
<reference evidence="4" key="1">
    <citation type="submission" date="2025-08" db="UniProtKB">
        <authorList>
            <consortium name="RefSeq"/>
        </authorList>
    </citation>
    <scope>IDENTIFICATION</scope>
    <source>
        <tissue evidence="4">Whole organism</tissue>
    </source>
</reference>
<keyword evidence="3" id="KW-1185">Reference proteome</keyword>
<keyword evidence="2" id="KW-0812">Transmembrane</keyword>
<protein>
    <submittedName>
        <fullName evidence="4">Uncharacterized protein LOC108677682</fullName>
    </submittedName>
</protein>
<feature type="region of interest" description="Disordered" evidence="1">
    <location>
        <begin position="1"/>
        <end position="60"/>
    </location>
</feature>
<proteinExistence type="predicted"/>
<evidence type="ECO:0000313" key="4">
    <source>
        <dbReference type="RefSeq" id="XP_018021430.1"/>
    </source>
</evidence>
<keyword evidence="2" id="KW-1133">Transmembrane helix</keyword>
<feature type="non-terminal residue" evidence="4">
    <location>
        <position position="111"/>
    </location>
</feature>
<dbReference type="GeneID" id="108677682"/>
<gene>
    <name evidence="4" type="primary">LOC108677682</name>
</gene>
<keyword evidence="2" id="KW-0472">Membrane</keyword>
<dbReference type="Proteomes" id="UP000694843">
    <property type="component" value="Unplaced"/>
</dbReference>
<sequence>MDPPTENDEFQLPLYDQPDSADQHPSTMDKNVDQLQIDFTDPQPSTKNKNGERKVTGGRKPVPHFAAQCRKKGNFLHCFEIVCIIILTTCVVLLYLDSKKLMSPAEESAEI</sequence>
<evidence type="ECO:0000256" key="2">
    <source>
        <dbReference type="SAM" id="Phobius"/>
    </source>
</evidence>
<dbReference type="RefSeq" id="XP_018021430.1">
    <property type="nucleotide sequence ID" value="XM_018165941.2"/>
</dbReference>